<dbReference type="PROSITE" id="PS50271">
    <property type="entry name" value="ZF_UBP"/>
    <property type="match status" value="1"/>
</dbReference>
<dbReference type="SUPFAM" id="SSF54001">
    <property type="entry name" value="Cysteine proteinases"/>
    <property type="match status" value="1"/>
</dbReference>
<dbReference type="InterPro" id="IPR018200">
    <property type="entry name" value="USP_CS"/>
</dbReference>
<dbReference type="SUPFAM" id="SSF57850">
    <property type="entry name" value="RING/U-box"/>
    <property type="match status" value="1"/>
</dbReference>
<dbReference type="GO" id="GO:0008270">
    <property type="term" value="F:zinc ion binding"/>
    <property type="evidence" value="ECO:0007669"/>
    <property type="project" value="UniProtKB-KW"/>
</dbReference>
<dbReference type="InterPro" id="IPR013083">
    <property type="entry name" value="Znf_RING/FYVE/PHD"/>
</dbReference>
<dbReference type="Gene3D" id="3.90.70.10">
    <property type="entry name" value="Cysteine proteinases"/>
    <property type="match status" value="1"/>
</dbReference>
<dbReference type="GO" id="GO:0016579">
    <property type="term" value="P:protein deubiquitination"/>
    <property type="evidence" value="ECO:0007669"/>
    <property type="project" value="InterPro"/>
</dbReference>
<reference evidence="9" key="1">
    <citation type="journal article" date="2014" name="Nat. Genet.">
        <title>Genome and transcriptome of the porcine whipworm Trichuris suis.</title>
        <authorList>
            <person name="Jex A.R."/>
            <person name="Nejsum P."/>
            <person name="Schwarz E.M."/>
            <person name="Hu L."/>
            <person name="Young N.D."/>
            <person name="Hall R.S."/>
            <person name="Korhonen P.K."/>
            <person name="Liao S."/>
            <person name="Thamsborg S."/>
            <person name="Xia J."/>
            <person name="Xu P."/>
            <person name="Wang S."/>
            <person name="Scheerlinck J.P."/>
            <person name="Hofmann A."/>
            <person name="Sternberg P.W."/>
            <person name="Wang J."/>
            <person name="Gasser R.B."/>
        </authorList>
    </citation>
    <scope>NUCLEOTIDE SEQUENCE [LARGE SCALE GENOMIC DNA]</scope>
    <source>
        <strain evidence="9">DCEP-RM93F</strain>
    </source>
</reference>
<keyword evidence="6" id="KW-0378">Hydrolase</keyword>
<dbReference type="InterPro" id="IPR001607">
    <property type="entry name" value="Znf_UBP"/>
</dbReference>
<keyword evidence="6" id="KW-0833">Ubl conjugation pathway</keyword>
<dbReference type="PROSITE" id="PS50235">
    <property type="entry name" value="USP_3"/>
    <property type="match status" value="1"/>
</dbReference>
<keyword evidence="3 5" id="KW-0863">Zinc-finger</keyword>
<dbReference type="InterPro" id="IPR050164">
    <property type="entry name" value="Peptidase_C19"/>
</dbReference>
<dbReference type="PANTHER" id="PTHR24006:SF937">
    <property type="entry name" value="UBIQUITIN CARBOXYL-TERMINAL HYDROLASE"/>
    <property type="match status" value="1"/>
</dbReference>
<evidence type="ECO:0000256" key="5">
    <source>
        <dbReference type="PROSITE-ProRule" id="PRU00502"/>
    </source>
</evidence>
<evidence type="ECO:0000256" key="3">
    <source>
        <dbReference type="ARBA" id="ARBA00022771"/>
    </source>
</evidence>
<sequence>MSCNHLDAEKCTNEKIGRDFRSVYLRVLYLVFNGKGCFSRCYVCHRSEVMSMVCMQCTQCGCWTEHHFHAHLKDACHNWGINCKFGYLYCARCSDFVYDDELEYLRLQALFVCKGSLGQSKASSLNVPFIFLFADPATFLEIVGSSGNVDGSRARRISTDTIYGIRGLVNLGNTCFLNCILQILLHTEQVQHFFLTSSHDGCVDTECILCALKVLLHEFFRGEKGLFCPSEMLFLVWKVAPSLATFEQQDAHELYLNMMDVIHQTERTDSTEAADCRCLAHLVFSGTCRSDVVCDFCCGVSSKLEPFYNISLEVCDSPGSISLTDCLDRYTMPETLDGPSQIHCSRCNCLRRGSKQLTLNQLPPVVCFHLKRVQHKLSSQSKIRRFVSFPENLDMFPYMTKQRSALRAVETQVENCSEEQLHRYLLYGVVNHSGQTDSGHYISYLRRLTSQWLRCNDNMITVVRKETAVLTQKVGAKNCIWHGSNYKLEGIGTAKAQVEDFVPTSLEYVNCRSISCFQFGTTGQGSVWAGWLSRQDGHLTAAVNEKATAGDIADKEQWGVVAVANSRRYYWSA</sequence>
<dbReference type="EMBL" id="KL367486">
    <property type="protein sequence ID" value="KFD70612.1"/>
    <property type="molecule type" value="Genomic_DNA"/>
</dbReference>
<dbReference type="PROSITE" id="PS00972">
    <property type="entry name" value="USP_1"/>
    <property type="match status" value="1"/>
</dbReference>
<dbReference type="InterPro" id="IPR001394">
    <property type="entry name" value="Peptidase_C19_UCH"/>
</dbReference>
<comment type="similarity">
    <text evidence="1 6">Belongs to the peptidase C19 family.</text>
</comment>
<protein>
    <recommendedName>
        <fullName evidence="6">Ubiquitin carboxyl-terminal hydrolase</fullName>
        <ecNumber evidence="6">3.4.19.12</ecNumber>
    </recommendedName>
</protein>
<dbReference type="GO" id="GO:0005634">
    <property type="term" value="C:nucleus"/>
    <property type="evidence" value="ECO:0007669"/>
    <property type="project" value="TreeGrafter"/>
</dbReference>
<dbReference type="AlphaFoldDB" id="A0A085NMB6"/>
<dbReference type="GO" id="GO:0006508">
    <property type="term" value="P:proteolysis"/>
    <property type="evidence" value="ECO:0007669"/>
    <property type="project" value="UniProtKB-KW"/>
</dbReference>
<evidence type="ECO:0000256" key="6">
    <source>
        <dbReference type="RuleBase" id="RU366025"/>
    </source>
</evidence>
<proteinExistence type="inferred from homology"/>
<dbReference type="PROSITE" id="PS00973">
    <property type="entry name" value="USP_2"/>
    <property type="match status" value="1"/>
</dbReference>
<gene>
    <name evidence="9" type="ORF">M514_17084</name>
</gene>
<dbReference type="InterPro" id="IPR028889">
    <property type="entry name" value="USP"/>
</dbReference>
<keyword evidence="6" id="KW-0645">Protease</keyword>
<dbReference type="PANTHER" id="PTHR24006">
    <property type="entry name" value="UBIQUITIN CARBOXYL-TERMINAL HYDROLASE"/>
    <property type="match status" value="1"/>
</dbReference>
<evidence type="ECO:0000313" key="9">
    <source>
        <dbReference type="EMBL" id="KFD70612.1"/>
    </source>
</evidence>
<comment type="catalytic activity">
    <reaction evidence="6">
        <text>Thiol-dependent hydrolysis of ester, thioester, amide, peptide and isopeptide bonds formed by the C-terminal Gly of ubiquitin (a 76-residue protein attached to proteins as an intracellular targeting signal).</text>
        <dbReference type="EC" id="3.4.19.12"/>
    </reaction>
</comment>
<keyword evidence="6" id="KW-0788">Thiol protease</keyword>
<evidence type="ECO:0000256" key="1">
    <source>
        <dbReference type="ARBA" id="ARBA00009085"/>
    </source>
</evidence>
<dbReference type="Proteomes" id="UP000030758">
    <property type="component" value="Unassembled WGS sequence"/>
</dbReference>
<keyword evidence="2" id="KW-0479">Metal-binding</keyword>
<evidence type="ECO:0000256" key="2">
    <source>
        <dbReference type="ARBA" id="ARBA00022723"/>
    </source>
</evidence>
<feature type="domain" description="UBP-type" evidence="8">
    <location>
        <begin position="1"/>
        <end position="116"/>
    </location>
</feature>
<dbReference type="GO" id="GO:0004843">
    <property type="term" value="F:cysteine-type deubiquitinase activity"/>
    <property type="evidence" value="ECO:0007669"/>
    <property type="project" value="UniProtKB-UniRule"/>
</dbReference>
<dbReference type="Pfam" id="PF00443">
    <property type="entry name" value="UCH"/>
    <property type="match status" value="1"/>
</dbReference>
<evidence type="ECO:0000256" key="4">
    <source>
        <dbReference type="ARBA" id="ARBA00022833"/>
    </source>
</evidence>
<organism evidence="9">
    <name type="scientific">Trichuris suis</name>
    <name type="common">pig whipworm</name>
    <dbReference type="NCBI Taxonomy" id="68888"/>
    <lineage>
        <taxon>Eukaryota</taxon>
        <taxon>Metazoa</taxon>
        <taxon>Ecdysozoa</taxon>
        <taxon>Nematoda</taxon>
        <taxon>Enoplea</taxon>
        <taxon>Dorylaimia</taxon>
        <taxon>Trichinellida</taxon>
        <taxon>Trichuridae</taxon>
        <taxon>Trichuris</taxon>
    </lineage>
</organism>
<dbReference type="Gene3D" id="3.30.40.10">
    <property type="entry name" value="Zinc/RING finger domain, C3HC4 (zinc finger)"/>
    <property type="match status" value="1"/>
</dbReference>
<accession>A0A085NMB6</accession>
<dbReference type="GO" id="GO:0005829">
    <property type="term" value="C:cytosol"/>
    <property type="evidence" value="ECO:0007669"/>
    <property type="project" value="TreeGrafter"/>
</dbReference>
<evidence type="ECO:0000259" key="8">
    <source>
        <dbReference type="PROSITE" id="PS50271"/>
    </source>
</evidence>
<keyword evidence="4" id="KW-0862">Zinc</keyword>
<name>A0A085NMB6_9BILA</name>
<dbReference type="InterPro" id="IPR038765">
    <property type="entry name" value="Papain-like_cys_pep_sf"/>
</dbReference>
<feature type="domain" description="USP" evidence="7">
    <location>
        <begin position="166"/>
        <end position="484"/>
    </location>
</feature>
<dbReference type="EC" id="3.4.19.12" evidence="6"/>
<evidence type="ECO:0000259" key="7">
    <source>
        <dbReference type="PROSITE" id="PS50235"/>
    </source>
</evidence>